<keyword evidence="5 7" id="KW-0238">DNA-binding</keyword>
<evidence type="ECO:0000259" key="8">
    <source>
        <dbReference type="PROSITE" id="PS50943"/>
    </source>
</evidence>
<dbReference type="CDD" id="cd06171">
    <property type="entry name" value="Sigma70_r4"/>
    <property type="match status" value="1"/>
</dbReference>
<keyword evidence="10" id="KW-1185">Reference proteome</keyword>
<evidence type="ECO:0000256" key="4">
    <source>
        <dbReference type="ARBA" id="ARBA00023082"/>
    </source>
</evidence>
<gene>
    <name evidence="9" type="ORF">C176_20999</name>
</gene>
<keyword evidence="4 7" id="KW-0731">Sigma factor</keyword>
<evidence type="ECO:0000313" key="10">
    <source>
        <dbReference type="Proteomes" id="UP000019062"/>
    </source>
</evidence>
<evidence type="ECO:0000256" key="3">
    <source>
        <dbReference type="ARBA" id="ARBA00023015"/>
    </source>
</evidence>
<evidence type="ECO:0000256" key="7">
    <source>
        <dbReference type="RuleBase" id="RU362124"/>
    </source>
</evidence>
<feature type="domain" description="HTH cro/C1-type" evidence="8">
    <location>
        <begin position="224"/>
        <end position="244"/>
    </location>
</feature>
<dbReference type="InterPro" id="IPR013324">
    <property type="entry name" value="RNA_pol_sigma_r3/r4-like"/>
</dbReference>
<dbReference type="PRINTS" id="PR00046">
    <property type="entry name" value="SIGMA70FCT"/>
</dbReference>
<dbReference type="PATRIC" id="fig|1227360.4.peg.4273"/>
<dbReference type="PROSITE" id="PS00716">
    <property type="entry name" value="SIGMA70_2"/>
    <property type="match status" value="1"/>
</dbReference>
<dbReference type="GO" id="GO:0006352">
    <property type="term" value="P:DNA-templated transcription initiation"/>
    <property type="evidence" value="ECO:0007669"/>
    <property type="project" value="InterPro"/>
</dbReference>
<organism evidence="9 10">
    <name type="scientific">Viridibacillus arenosi FSL R5-213</name>
    <dbReference type="NCBI Taxonomy" id="1227360"/>
    <lineage>
        <taxon>Bacteria</taxon>
        <taxon>Bacillati</taxon>
        <taxon>Bacillota</taxon>
        <taxon>Bacilli</taxon>
        <taxon>Bacillales</taxon>
        <taxon>Caryophanaceae</taxon>
        <taxon>Viridibacillus</taxon>
    </lineage>
</organism>
<accession>W4ELU3</accession>
<dbReference type="InterPro" id="IPR013325">
    <property type="entry name" value="RNA_pol_sigma_r2"/>
</dbReference>
<comment type="similarity">
    <text evidence="1 7">Belongs to the sigma-70 factor family.</text>
</comment>
<dbReference type="InterPro" id="IPR050239">
    <property type="entry name" value="Sigma-70_RNA_pol_init_factors"/>
</dbReference>
<evidence type="ECO:0000256" key="5">
    <source>
        <dbReference type="ARBA" id="ARBA00023125"/>
    </source>
</evidence>
<dbReference type="InterPro" id="IPR014322">
    <property type="entry name" value="RNA_pol_sigma-B/F/G"/>
</dbReference>
<comment type="function">
    <text evidence="7">Sigma factors are initiation factors that promote the attachment of RNA polymerase to specific initiation sites and are then released.</text>
</comment>
<dbReference type="PANTHER" id="PTHR30603:SF19">
    <property type="entry name" value="RNA POLYMERASE SIGMA-F FACTOR"/>
    <property type="match status" value="1"/>
</dbReference>
<sequence length="268" mass="30634">MPLGEKMTSKPQASSILLTQEKMRELILQSQAGDANARKEMVEGNTRLVWSIVQRFASRGADLEDLFQIGCIGLMKSIDKFDLSYQVKFSTYAVPMIIGEIQRFLRDDGMVKVSRSIRELNYKIRHATDDFLKINERPPTMKELADLLEVTTDEIAMASDALRDPASLHEQLFESDGDPITLMDQMRDATSERPFEHIPLRDILTRLGKREQSVIYLRYYLDCTQSEIAERLGISQVQVSRLEKRILSQLKIWLAPGQLKGLEKAAKK</sequence>
<evidence type="ECO:0000256" key="6">
    <source>
        <dbReference type="ARBA" id="ARBA00023163"/>
    </source>
</evidence>
<dbReference type="AlphaFoldDB" id="W4ELU3"/>
<dbReference type="PIRSF" id="PIRSF000770">
    <property type="entry name" value="RNA_pol_sigma-SigE/K"/>
    <property type="match status" value="1"/>
</dbReference>
<dbReference type="eggNOG" id="COG1191">
    <property type="taxonomic scope" value="Bacteria"/>
</dbReference>
<dbReference type="GO" id="GO:0030435">
    <property type="term" value="P:sporulation resulting in formation of a cellular spore"/>
    <property type="evidence" value="ECO:0007669"/>
    <property type="project" value="UniProtKB-KW"/>
</dbReference>
<dbReference type="Pfam" id="PF04542">
    <property type="entry name" value="Sigma70_r2"/>
    <property type="match status" value="1"/>
</dbReference>
<dbReference type="GO" id="GO:0016987">
    <property type="term" value="F:sigma factor activity"/>
    <property type="evidence" value="ECO:0007669"/>
    <property type="project" value="UniProtKB-KW"/>
</dbReference>
<name>W4ELU3_9BACL</name>
<dbReference type="SUPFAM" id="SSF88659">
    <property type="entry name" value="Sigma3 and sigma4 domains of RNA polymerase sigma factors"/>
    <property type="match status" value="2"/>
</dbReference>
<dbReference type="NCBIfam" id="TIGR02980">
    <property type="entry name" value="SigBFG"/>
    <property type="match status" value="1"/>
</dbReference>
<keyword evidence="2" id="KW-0749">Sporulation</keyword>
<reference evidence="9 10" key="1">
    <citation type="journal article" date="2014" name="BMC Genomics">
        <title>Genomic comparison of sporeforming bacilli isolated from milk.</title>
        <authorList>
            <person name="Moreno Switt A.I."/>
            <person name="Andrus A.D."/>
            <person name="Ranieri M.L."/>
            <person name="Orsi R.H."/>
            <person name="Ivy R."/>
            <person name="den Bakker H.C."/>
            <person name="Martin N.H."/>
            <person name="Wiedmann M."/>
            <person name="Boor K.J."/>
        </authorList>
    </citation>
    <scope>NUCLEOTIDE SEQUENCE [LARGE SCALE GENOMIC DNA]</scope>
    <source>
        <strain evidence="9 10">FSL R5-213</strain>
    </source>
</reference>
<dbReference type="PANTHER" id="PTHR30603">
    <property type="entry name" value="RNA POLYMERASE SIGMA FACTOR RPO"/>
    <property type="match status" value="1"/>
</dbReference>
<dbReference type="EMBL" id="ASQA01000042">
    <property type="protein sequence ID" value="ETT81224.1"/>
    <property type="molecule type" value="Genomic_DNA"/>
</dbReference>
<dbReference type="Gene3D" id="1.20.120.1810">
    <property type="match status" value="1"/>
</dbReference>
<dbReference type="InterPro" id="IPR000943">
    <property type="entry name" value="RNA_pol_sigma70"/>
</dbReference>
<evidence type="ECO:0000256" key="2">
    <source>
        <dbReference type="ARBA" id="ARBA00022969"/>
    </source>
</evidence>
<dbReference type="Pfam" id="PF04545">
    <property type="entry name" value="Sigma70_r4"/>
    <property type="match status" value="1"/>
</dbReference>
<dbReference type="Gene3D" id="1.10.10.10">
    <property type="entry name" value="Winged helix-like DNA-binding domain superfamily/Winged helix DNA-binding domain"/>
    <property type="match status" value="2"/>
</dbReference>
<dbReference type="NCBIfam" id="NF004052">
    <property type="entry name" value="PRK05572.1"/>
    <property type="match status" value="1"/>
</dbReference>
<dbReference type="SUPFAM" id="SSF88946">
    <property type="entry name" value="Sigma2 domain of RNA polymerase sigma factors"/>
    <property type="match status" value="1"/>
</dbReference>
<dbReference type="InterPro" id="IPR036388">
    <property type="entry name" value="WH-like_DNA-bd_sf"/>
</dbReference>
<dbReference type="InterPro" id="IPR014284">
    <property type="entry name" value="RNA_pol_sigma-70_dom"/>
</dbReference>
<dbReference type="PROSITE" id="PS50943">
    <property type="entry name" value="HTH_CROC1"/>
    <property type="match status" value="1"/>
</dbReference>
<keyword evidence="6 7" id="KW-0804">Transcription</keyword>
<dbReference type="PROSITE" id="PS00715">
    <property type="entry name" value="SIGMA70_1"/>
    <property type="match status" value="1"/>
</dbReference>
<dbReference type="InterPro" id="IPR007630">
    <property type="entry name" value="RNA_pol_sigma70_r4"/>
</dbReference>
<dbReference type="InterPro" id="IPR007627">
    <property type="entry name" value="RNA_pol_sigma70_r2"/>
</dbReference>
<comment type="caution">
    <text evidence="9">The sequence shown here is derived from an EMBL/GenBank/DDBJ whole genome shotgun (WGS) entry which is preliminary data.</text>
</comment>
<evidence type="ECO:0000313" key="9">
    <source>
        <dbReference type="EMBL" id="ETT81224.1"/>
    </source>
</evidence>
<evidence type="ECO:0000256" key="1">
    <source>
        <dbReference type="ARBA" id="ARBA00007788"/>
    </source>
</evidence>
<dbReference type="NCBIfam" id="TIGR02937">
    <property type="entry name" value="sigma70-ECF"/>
    <property type="match status" value="1"/>
</dbReference>
<dbReference type="InterPro" id="IPR001387">
    <property type="entry name" value="Cro/C1-type_HTH"/>
</dbReference>
<dbReference type="GO" id="GO:0003677">
    <property type="term" value="F:DNA binding"/>
    <property type="evidence" value="ECO:0007669"/>
    <property type="project" value="UniProtKB-KW"/>
</dbReference>
<proteinExistence type="inferred from homology"/>
<dbReference type="Proteomes" id="UP000019062">
    <property type="component" value="Unassembled WGS sequence"/>
</dbReference>
<protein>
    <recommendedName>
        <fullName evidence="7">RNA polymerase sigma factor</fullName>
    </recommendedName>
</protein>
<keyword evidence="3 7" id="KW-0805">Transcription regulation</keyword>